<dbReference type="AlphaFoldDB" id="A0A1W5CTM0"/>
<evidence type="ECO:0000313" key="2">
    <source>
        <dbReference type="Proteomes" id="UP000192927"/>
    </source>
</evidence>
<proteinExistence type="predicted"/>
<accession>A0A1W5CTM0</accession>
<name>A0A1W5CTM0_9LECA</name>
<organism evidence="1 2">
    <name type="scientific">Lasallia pustulata</name>
    <dbReference type="NCBI Taxonomy" id="136370"/>
    <lineage>
        <taxon>Eukaryota</taxon>
        <taxon>Fungi</taxon>
        <taxon>Dikarya</taxon>
        <taxon>Ascomycota</taxon>
        <taxon>Pezizomycotina</taxon>
        <taxon>Lecanoromycetes</taxon>
        <taxon>OSLEUM clade</taxon>
        <taxon>Umbilicariomycetidae</taxon>
        <taxon>Umbilicariales</taxon>
        <taxon>Umbilicariaceae</taxon>
        <taxon>Lasallia</taxon>
    </lineage>
</organism>
<protein>
    <submittedName>
        <fullName evidence="1">Uncharacterized protein</fullName>
    </submittedName>
</protein>
<sequence length="237" mass="27529">MAKNPHSGSGALPPIIPVPLQDTVCKEPEVPDSQSARNIPTHSDNTVAMNTQIQLAKLKACGRSTPDPLLPAPKRPRYKKRVKDEDIYCTKDYPHYRQYVHQIEQLPAELRLEESNWYLDYLLMDRWTAHCNEKSMEDTWDNQKTFLETQLGDHDNRVYNAWMNWMNCHKLGNKSDDEYLSRSDELLAQIGDEAKDYHQIQLIIFFKGLDQAMKQKIHGHPVFLNSRKDLVTLAKKL</sequence>
<reference evidence="2" key="1">
    <citation type="submission" date="2017-03" db="EMBL/GenBank/DDBJ databases">
        <authorList>
            <person name="Sharma R."/>
            <person name="Thines M."/>
        </authorList>
    </citation>
    <scope>NUCLEOTIDE SEQUENCE [LARGE SCALE GENOMIC DNA]</scope>
</reference>
<evidence type="ECO:0000313" key="1">
    <source>
        <dbReference type="EMBL" id="SLM34161.1"/>
    </source>
</evidence>
<keyword evidence="2" id="KW-1185">Reference proteome</keyword>
<dbReference type="Proteomes" id="UP000192927">
    <property type="component" value="Unassembled WGS sequence"/>
</dbReference>
<dbReference type="EMBL" id="FWEW01000244">
    <property type="protein sequence ID" value="SLM34161.1"/>
    <property type="molecule type" value="Genomic_DNA"/>
</dbReference>